<evidence type="ECO:0000259" key="8">
    <source>
        <dbReference type="Pfam" id="PF00441"/>
    </source>
</evidence>
<dbReference type="GO" id="GO:0003995">
    <property type="term" value="F:acyl-CoA dehydrogenase activity"/>
    <property type="evidence" value="ECO:0007669"/>
    <property type="project" value="TreeGrafter"/>
</dbReference>
<evidence type="ECO:0000313" key="11">
    <source>
        <dbReference type="EMBL" id="KUP08099.1"/>
    </source>
</evidence>
<dbReference type="GO" id="GO:0033539">
    <property type="term" value="P:fatty acid beta-oxidation using acyl-CoA dehydrogenase"/>
    <property type="evidence" value="ECO:0007669"/>
    <property type="project" value="TreeGrafter"/>
</dbReference>
<organism evidence="11 12">
    <name type="scientific">Bacillus coahuilensis p1.1.43</name>
    <dbReference type="NCBI Taxonomy" id="1150625"/>
    <lineage>
        <taxon>Bacteria</taxon>
        <taxon>Bacillati</taxon>
        <taxon>Bacillota</taxon>
        <taxon>Bacilli</taxon>
        <taxon>Bacillales</taxon>
        <taxon>Bacillaceae</taxon>
        <taxon>Bacillus</taxon>
    </lineage>
</organism>
<gene>
    <name evidence="11" type="ORF">Q75_03305</name>
</gene>
<dbReference type="Pfam" id="PF02770">
    <property type="entry name" value="Acyl-CoA_dh_M"/>
    <property type="match status" value="1"/>
</dbReference>
<dbReference type="SUPFAM" id="SSF56645">
    <property type="entry name" value="Acyl-CoA dehydrogenase NM domain-like"/>
    <property type="match status" value="1"/>
</dbReference>
<evidence type="ECO:0000256" key="7">
    <source>
        <dbReference type="RuleBase" id="RU362125"/>
    </source>
</evidence>
<comment type="subunit">
    <text evidence="3">Homodimer.</text>
</comment>
<dbReference type="AlphaFoldDB" id="A0A147KB73"/>
<feature type="domain" description="Acyl-CoA dehydrogenase/oxidase C-terminal" evidence="8">
    <location>
        <begin position="247"/>
        <end position="395"/>
    </location>
</feature>
<dbReference type="Gene3D" id="1.10.540.10">
    <property type="entry name" value="Acyl-CoA dehydrogenase/oxidase, N-terminal domain"/>
    <property type="match status" value="1"/>
</dbReference>
<keyword evidence="4 7" id="KW-0285">Flavoprotein</keyword>
<dbReference type="PANTHER" id="PTHR48083:SF13">
    <property type="entry name" value="ACYL-COA DEHYDROGENASE FAMILY MEMBER 11"/>
    <property type="match status" value="1"/>
</dbReference>
<evidence type="ECO:0000259" key="9">
    <source>
        <dbReference type="Pfam" id="PF02770"/>
    </source>
</evidence>
<dbReference type="RefSeq" id="WP_059350364.1">
    <property type="nucleotide sequence ID" value="NZ_LDYG01000017.1"/>
</dbReference>
<dbReference type="InterPro" id="IPR050741">
    <property type="entry name" value="Acyl-CoA_dehydrogenase"/>
</dbReference>
<dbReference type="Gene3D" id="1.20.140.10">
    <property type="entry name" value="Butyryl-CoA Dehydrogenase, subunit A, domain 3"/>
    <property type="match status" value="1"/>
</dbReference>
<reference evidence="11 12" key="1">
    <citation type="journal article" date="2016" name="Front. Microbiol.">
        <title>Microevolution Analysis of Bacillus coahuilensis Unveils Differences in Phosphorus Acquisition Strategies and Their Regulation.</title>
        <authorList>
            <person name="Gomez-Lunar Z."/>
            <person name="Hernandez-Gonzalez I."/>
            <person name="Rodriguez-Torres M.D."/>
            <person name="Souza V."/>
            <person name="Olmedo-Alvarez G."/>
        </authorList>
    </citation>
    <scope>NUCLEOTIDE SEQUENCE [LARGE SCALE GENOMIC DNA]</scope>
    <source>
        <strain evidence="12">p1.1.43</strain>
    </source>
</reference>
<keyword evidence="12" id="KW-1185">Reference proteome</keyword>
<dbReference type="GO" id="GO:0050660">
    <property type="term" value="F:flavin adenine dinucleotide binding"/>
    <property type="evidence" value="ECO:0007669"/>
    <property type="project" value="InterPro"/>
</dbReference>
<dbReference type="Proteomes" id="UP000074108">
    <property type="component" value="Unassembled WGS sequence"/>
</dbReference>
<dbReference type="SUPFAM" id="SSF47203">
    <property type="entry name" value="Acyl-CoA dehydrogenase C-terminal domain-like"/>
    <property type="match status" value="1"/>
</dbReference>
<evidence type="ECO:0000256" key="1">
    <source>
        <dbReference type="ARBA" id="ARBA00001974"/>
    </source>
</evidence>
<dbReference type="PANTHER" id="PTHR48083">
    <property type="entry name" value="MEDIUM-CHAIN SPECIFIC ACYL-COA DEHYDROGENASE, MITOCHONDRIAL-RELATED"/>
    <property type="match status" value="1"/>
</dbReference>
<dbReference type="InterPro" id="IPR036250">
    <property type="entry name" value="AcylCo_DH-like_C"/>
</dbReference>
<dbReference type="OrthoDB" id="9802447at2"/>
<sequence length="411" mass="45805">MIFSFGEKVKRLHNELEQFMVEQVYPAEAIYEQQLNEQATRWSDVPPVMEELKAKARQRGLWNLFLPDSELGGGLTNLEYAPLCEWMGRSIIGPEVFNCNAPDTGNMEVLERYGTEEQKKRWLEPLLKGEIRSCFSMTEPDVASSDATNIEASIIRDGAEYVINGRKWWSSGAGDPRCKIAIVMGKTNPDAPRHEQQSMILVPLHTKGVKIERMLPVFGYDHAPHGHGELTFTDVRVPASNILLGEGKGFAIAQGRLGPGRIHHCMRLIGAAERALEILCKRVRDREAFGKRLAEQGVIGEWIAESRVEIEQARLLTLKAAYMMDTVGNKEAKAEIAMIKIVAPSMALKVIDRAIQALGGAGVSGDYPLAAHWANARTLRLADGPDEVHKAQLAKLELRKYSERGREITNV</sequence>
<dbReference type="InterPro" id="IPR009100">
    <property type="entry name" value="AcylCoA_DH/oxidase_NM_dom_sf"/>
</dbReference>
<evidence type="ECO:0000259" key="10">
    <source>
        <dbReference type="Pfam" id="PF02771"/>
    </source>
</evidence>
<keyword evidence="5 7" id="KW-0274">FAD</keyword>
<feature type="domain" description="Acyl-CoA dehydrogenase/oxidase N-terminal" evidence="10">
    <location>
        <begin position="28"/>
        <end position="130"/>
    </location>
</feature>
<evidence type="ECO:0000313" key="12">
    <source>
        <dbReference type="Proteomes" id="UP000074108"/>
    </source>
</evidence>
<feature type="domain" description="Acyl-CoA oxidase/dehydrogenase middle" evidence="9">
    <location>
        <begin position="134"/>
        <end position="235"/>
    </location>
</feature>
<dbReference type="Pfam" id="PF02771">
    <property type="entry name" value="Acyl-CoA_dh_N"/>
    <property type="match status" value="1"/>
</dbReference>
<evidence type="ECO:0000256" key="6">
    <source>
        <dbReference type="ARBA" id="ARBA00023002"/>
    </source>
</evidence>
<comment type="caution">
    <text evidence="11">The sequence shown here is derived from an EMBL/GenBank/DDBJ whole genome shotgun (WGS) entry which is preliminary data.</text>
</comment>
<dbReference type="Pfam" id="PF00441">
    <property type="entry name" value="Acyl-CoA_dh_1"/>
    <property type="match status" value="1"/>
</dbReference>
<keyword evidence="6 7" id="KW-0560">Oxidoreductase</keyword>
<comment type="cofactor">
    <cofactor evidence="1 7">
        <name>FAD</name>
        <dbReference type="ChEBI" id="CHEBI:57692"/>
    </cofactor>
</comment>
<evidence type="ECO:0000256" key="2">
    <source>
        <dbReference type="ARBA" id="ARBA00009347"/>
    </source>
</evidence>
<dbReference type="InterPro" id="IPR037069">
    <property type="entry name" value="AcylCoA_DH/ox_N_sf"/>
</dbReference>
<protein>
    <submittedName>
        <fullName evidence="11">Acyl-CoA dehydrogenase</fullName>
    </submittedName>
</protein>
<evidence type="ECO:0000256" key="4">
    <source>
        <dbReference type="ARBA" id="ARBA00022630"/>
    </source>
</evidence>
<dbReference type="EMBL" id="LDYG01000017">
    <property type="protein sequence ID" value="KUP08099.1"/>
    <property type="molecule type" value="Genomic_DNA"/>
</dbReference>
<comment type="similarity">
    <text evidence="2 7">Belongs to the acyl-CoA dehydrogenase family.</text>
</comment>
<dbReference type="InterPro" id="IPR013786">
    <property type="entry name" value="AcylCoA_DH/ox_N"/>
</dbReference>
<accession>A0A147KB73</accession>
<proteinExistence type="inferred from homology"/>
<dbReference type="FunFam" id="1.20.140.10:FF:000018">
    <property type="entry name" value="Acyl-CoA dehydrogenase family member 10"/>
    <property type="match status" value="1"/>
</dbReference>
<dbReference type="PATRIC" id="fig|1150625.3.peg.692"/>
<dbReference type="InterPro" id="IPR046373">
    <property type="entry name" value="Acyl-CoA_Oxase/DH_mid-dom_sf"/>
</dbReference>
<evidence type="ECO:0000256" key="3">
    <source>
        <dbReference type="ARBA" id="ARBA00011738"/>
    </source>
</evidence>
<dbReference type="InterPro" id="IPR009075">
    <property type="entry name" value="AcylCo_DH/oxidase_C"/>
</dbReference>
<dbReference type="FunFam" id="2.40.110.10:FF:000002">
    <property type="entry name" value="Acyl-CoA dehydrogenase fadE12"/>
    <property type="match status" value="1"/>
</dbReference>
<dbReference type="STRING" id="1150625.Q75_03305"/>
<dbReference type="CDD" id="cd01155">
    <property type="entry name" value="ACAD_FadE2"/>
    <property type="match status" value="1"/>
</dbReference>
<evidence type="ECO:0000256" key="5">
    <source>
        <dbReference type="ARBA" id="ARBA00022827"/>
    </source>
</evidence>
<dbReference type="InterPro" id="IPR006091">
    <property type="entry name" value="Acyl-CoA_Oxase/DH_mid-dom"/>
</dbReference>
<name>A0A147KB73_9BACI</name>
<dbReference type="Gene3D" id="2.40.110.10">
    <property type="entry name" value="Butyryl-CoA Dehydrogenase, subunit A, domain 2"/>
    <property type="match status" value="1"/>
</dbReference>
<dbReference type="GO" id="GO:0005737">
    <property type="term" value="C:cytoplasm"/>
    <property type="evidence" value="ECO:0007669"/>
    <property type="project" value="TreeGrafter"/>
</dbReference>